<evidence type="ECO:0000259" key="5">
    <source>
        <dbReference type="Pfam" id="PF03067"/>
    </source>
</evidence>
<dbReference type="SUPFAM" id="SSF81296">
    <property type="entry name" value="E set domains"/>
    <property type="match status" value="1"/>
</dbReference>
<keyword evidence="2" id="KW-0147">Chitin-binding</keyword>
<dbReference type="Pfam" id="PF18416">
    <property type="entry name" value="GbpA_2"/>
    <property type="match status" value="1"/>
</dbReference>
<evidence type="ECO:0000313" key="8">
    <source>
        <dbReference type="Proteomes" id="UP001549366"/>
    </source>
</evidence>
<dbReference type="Gene3D" id="2.70.50.50">
    <property type="entry name" value="chitin-binding protein cbp21"/>
    <property type="match status" value="1"/>
</dbReference>
<proteinExistence type="predicted"/>
<dbReference type="RefSeq" id="WP_354011584.1">
    <property type="nucleotide sequence ID" value="NZ_JBEWTA010000003.1"/>
</dbReference>
<dbReference type="CDD" id="cd21177">
    <property type="entry name" value="LPMO_AA10"/>
    <property type="match status" value="1"/>
</dbReference>
<feature type="domain" description="Chitin-binding type-4" evidence="5">
    <location>
        <begin position="23"/>
        <end position="212"/>
    </location>
</feature>
<keyword evidence="8" id="KW-1185">Reference proteome</keyword>
<dbReference type="Proteomes" id="UP001549366">
    <property type="component" value="Unassembled WGS sequence"/>
</dbReference>
<evidence type="ECO:0000259" key="6">
    <source>
        <dbReference type="Pfam" id="PF18416"/>
    </source>
</evidence>
<evidence type="ECO:0000256" key="3">
    <source>
        <dbReference type="ARBA" id="ARBA00022729"/>
    </source>
</evidence>
<feature type="chain" id="PRO_5046908063" evidence="4">
    <location>
        <begin position="23"/>
        <end position="406"/>
    </location>
</feature>
<evidence type="ECO:0000256" key="4">
    <source>
        <dbReference type="SAM" id="SignalP"/>
    </source>
</evidence>
<reference evidence="7 8" key="1">
    <citation type="submission" date="2024-06" db="EMBL/GenBank/DDBJ databases">
        <title>Genomic Encyclopedia of Type Strains, Phase V (KMG-V): Genome sequencing to study the core and pangenomes of soil and plant-associated prokaryotes.</title>
        <authorList>
            <person name="Whitman W."/>
        </authorList>
    </citation>
    <scope>NUCLEOTIDE SEQUENCE [LARGE SCALE GENOMIC DNA]</scope>
    <source>
        <strain evidence="7 8">NE40</strain>
    </source>
</reference>
<feature type="signal peptide" evidence="4">
    <location>
        <begin position="1"/>
        <end position="22"/>
    </location>
</feature>
<name>A0ABV2SB58_9GAMM</name>
<dbReference type="Gene3D" id="3.30.70.2150">
    <property type="match status" value="1"/>
</dbReference>
<keyword evidence="3 4" id="KW-0732">Signal</keyword>
<dbReference type="InterPro" id="IPR004302">
    <property type="entry name" value="Cellulose/chitin-bd_N"/>
</dbReference>
<gene>
    <name evidence="7" type="ORF">V5J35_000183</name>
</gene>
<keyword evidence="1" id="KW-0964">Secreted</keyword>
<feature type="domain" description="N-acetylglucosamine binding protein A" evidence="6">
    <location>
        <begin position="241"/>
        <end position="335"/>
    </location>
</feature>
<dbReference type="Pfam" id="PF03067">
    <property type="entry name" value="LPMO_10"/>
    <property type="match status" value="1"/>
</dbReference>
<dbReference type="InterPro" id="IPR041029">
    <property type="entry name" value="GbpA_2"/>
</dbReference>
<evidence type="ECO:0000313" key="7">
    <source>
        <dbReference type="EMBL" id="MET4754991.1"/>
    </source>
</evidence>
<accession>A0ABV2SB58</accession>
<dbReference type="EMBL" id="JBEWTB010000001">
    <property type="protein sequence ID" value="MET4754991.1"/>
    <property type="molecule type" value="Genomic_DNA"/>
</dbReference>
<dbReference type="InterPro" id="IPR014756">
    <property type="entry name" value="Ig_E-set"/>
</dbReference>
<comment type="caution">
    <text evidence="7">The sequence shown here is derived from an EMBL/GenBank/DDBJ whole genome shotgun (WGS) entry which is preliminary data.</text>
</comment>
<organism evidence="7 8">
    <name type="scientific">Endozoicomonas lisbonensis</name>
    <dbReference type="NCBI Taxonomy" id="3120522"/>
    <lineage>
        <taxon>Bacteria</taxon>
        <taxon>Pseudomonadati</taxon>
        <taxon>Pseudomonadota</taxon>
        <taxon>Gammaproteobacteria</taxon>
        <taxon>Oceanospirillales</taxon>
        <taxon>Endozoicomonadaceae</taxon>
        <taxon>Endozoicomonas</taxon>
    </lineage>
</organism>
<dbReference type="PANTHER" id="PTHR34823">
    <property type="entry name" value="GLCNAC-BINDING PROTEIN A"/>
    <property type="match status" value="1"/>
</dbReference>
<sequence length="406" mass="45022">MRNNLMKLLLLPLVIVCSFSYGHGWTDYPKARQTICADDGGYWSSTDGSTIPNAACRAAFLQSGTYPFVQKNEFSANVIDYLNQGAVEAVVTDGDLCSAGATSKSGMDIPSAAWQKTVLQPGSHTLRFRATAPHNPSFWRIYLTRSGFDSASQRLNWSDLELINSYDNLPVVNGFYEMDINIPSERSGTGILYVRWQRYDAGGEGFYNCSDLAFSDDATTTPPPGPDPDPSPNLVNIGSYVTSAHDIAEVNDTVRFRLFNSSGQEVVDESIVVTAGNLDISVWARDLALKVNDIHSNQMFIGIWHEEMNHLMYDEDNVFSNRVWATDTNFSYSTSVIKSDDQPPVTDYDYAYPEGLGSYQPATKVKGTDGNIYQCKPFPDSGWCNLSSFYYAPGTGLAWQDAWIRL</sequence>
<evidence type="ECO:0000256" key="2">
    <source>
        <dbReference type="ARBA" id="ARBA00022669"/>
    </source>
</evidence>
<evidence type="ECO:0000256" key="1">
    <source>
        <dbReference type="ARBA" id="ARBA00022525"/>
    </source>
</evidence>
<protein>
    <submittedName>
        <fullName evidence="7">Carbohydrate-binding protein with CBM5 and CBM33 domain</fullName>
    </submittedName>
</protein>
<dbReference type="InterPro" id="IPR051024">
    <property type="entry name" value="GlcNAc_Chitin_IntDeg"/>
</dbReference>
<dbReference type="PANTHER" id="PTHR34823:SF1">
    <property type="entry name" value="CHITIN-BINDING TYPE-4 DOMAIN-CONTAINING PROTEIN"/>
    <property type="match status" value="1"/>
</dbReference>